<evidence type="ECO:0000313" key="3">
    <source>
        <dbReference type="EMBL" id="KAK0644156.1"/>
    </source>
</evidence>
<evidence type="ECO:0000256" key="1">
    <source>
        <dbReference type="SAM" id="SignalP"/>
    </source>
</evidence>
<feature type="domain" description="Intradiol ring-cleavage dioxygenases" evidence="2">
    <location>
        <begin position="137"/>
        <end position="228"/>
    </location>
</feature>
<dbReference type="PANTHER" id="PTHR34315">
    <property type="match status" value="1"/>
</dbReference>
<comment type="caution">
    <text evidence="3">The sequence shown here is derived from an EMBL/GenBank/DDBJ whole genome shotgun (WGS) entry which is preliminary data.</text>
</comment>
<dbReference type="EMBL" id="JAULSV010000005">
    <property type="protein sequence ID" value="KAK0644156.1"/>
    <property type="molecule type" value="Genomic_DNA"/>
</dbReference>
<dbReference type="InterPro" id="IPR015889">
    <property type="entry name" value="Intradiol_dOase_core"/>
</dbReference>
<gene>
    <name evidence="3" type="ORF">B0T16DRAFT_301312</name>
</gene>
<dbReference type="Proteomes" id="UP001174936">
    <property type="component" value="Unassembled WGS sequence"/>
</dbReference>
<keyword evidence="3" id="KW-0223">Dioxygenase</keyword>
<dbReference type="CDD" id="cd03457">
    <property type="entry name" value="intradiol_dioxygenase_like"/>
    <property type="match status" value="1"/>
</dbReference>
<protein>
    <submittedName>
        <fullName evidence="3">Intradiol ring-cleavage dioxygenase</fullName>
    </submittedName>
</protein>
<dbReference type="AlphaFoldDB" id="A0AA39Y2Y6"/>
<name>A0AA39Y2Y6_9PEZI</name>
<evidence type="ECO:0000313" key="4">
    <source>
        <dbReference type="Proteomes" id="UP001174936"/>
    </source>
</evidence>
<keyword evidence="4" id="KW-1185">Reference proteome</keyword>
<dbReference type="SUPFAM" id="SSF49482">
    <property type="entry name" value="Aromatic compound dioxygenase"/>
    <property type="match status" value="1"/>
</dbReference>
<sequence length="373" mass="40639">MKLALLASFLFAALDSALAHGDDPVAERQEQLERRRFLEIHPNNLDHCADKFKRDGTLEEAARRRYKRAASLMASSALHAAVQARQTSSLGKSHKSDKAYTPQTDPATIFAGSNSCILSPQATEGPFYVLGESIRSDILDGQVGVPLHIDFQIYDVNTCKPIKGTYFEMWNANGTGVYSGALSVVNGLSGMSDKANLDRTYLRGSQLSDDNGVVQFDTIFPGHYDGRAPHIHVMSHIPSAKAEANNTLWHNKATYAGQIFFDQTLVDSVKAVAPYSTNRQNLLKNNADAILLAEAQTSDPFFNYVLLGGTDLSKGVFAWYSVGINQTFTRDIMAAAMRYKEGGKMNTANPKIPGLDAIFPGGFPTAYQPGYGG</sequence>
<dbReference type="PANTHER" id="PTHR34315:SF1">
    <property type="entry name" value="INTRADIOL RING-CLEAVAGE DIOXYGENASES DOMAIN-CONTAINING PROTEIN-RELATED"/>
    <property type="match status" value="1"/>
</dbReference>
<dbReference type="GO" id="GO:0016702">
    <property type="term" value="F:oxidoreductase activity, acting on single donors with incorporation of molecular oxygen, incorporation of two atoms of oxygen"/>
    <property type="evidence" value="ECO:0007669"/>
    <property type="project" value="InterPro"/>
</dbReference>
<keyword evidence="3" id="KW-0560">Oxidoreductase</keyword>
<dbReference type="GO" id="GO:0008199">
    <property type="term" value="F:ferric iron binding"/>
    <property type="evidence" value="ECO:0007669"/>
    <property type="project" value="InterPro"/>
</dbReference>
<dbReference type="Gene3D" id="2.60.130.10">
    <property type="entry name" value="Aromatic compound dioxygenase"/>
    <property type="match status" value="1"/>
</dbReference>
<dbReference type="Pfam" id="PF00775">
    <property type="entry name" value="Dioxygenase_C"/>
    <property type="match status" value="1"/>
</dbReference>
<accession>A0AA39Y2Y6</accession>
<organism evidence="3 4">
    <name type="scientific">Cercophora newfieldiana</name>
    <dbReference type="NCBI Taxonomy" id="92897"/>
    <lineage>
        <taxon>Eukaryota</taxon>
        <taxon>Fungi</taxon>
        <taxon>Dikarya</taxon>
        <taxon>Ascomycota</taxon>
        <taxon>Pezizomycotina</taxon>
        <taxon>Sordariomycetes</taxon>
        <taxon>Sordariomycetidae</taxon>
        <taxon>Sordariales</taxon>
        <taxon>Lasiosphaeriaceae</taxon>
        <taxon>Cercophora</taxon>
    </lineage>
</organism>
<keyword evidence="1" id="KW-0732">Signal</keyword>
<reference evidence="3" key="1">
    <citation type="submission" date="2023-06" db="EMBL/GenBank/DDBJ databases">
        <title>Genome-scale phylogeny and comparative genomics of the fungal order Sordariales.</title>
        <authorList>
            <consortium name="Lawrence Berkeley National Laboratory"/>
            <person name="Hensen N."/>
            <person name="Bonometti L."/>
            <person name="Westerberg I."/>
            <person name="Brannstrom I.O."/>
            <person name="Guillou S."/>
            <person name="Cros-Aarteil S."/>
            <person name="Calhoun S."/>
            <person name="Haridas S."/>
            <person name="Kuo A."/>
            <person name="Mondo S."/>
            <person name="Pangilinan J."/>
            <person name="Riley R."/>
            <person name="Labutti K."/>
            <person name="Andreopoulos B."/>
            <person name="Lipzen A."/>
            <person name="Chen C."/>
            <person name="Yanf M."/>
            <person name="Daum C."/>
            <person name="Ng V."/>
            <person name="Clum A."/>
            <person name="Steindorff A."/>
            <person name="Ohm R."/>
            <person name="Martin F."/>
            <person name="Silar P."/>
            <person name="Natvig D."/>
            <person name="Lalanne C."/>
            <person name="Gautier V."/>
            <person name="Ament-Velasquez S.L."/>
            <person name="Kruys A."/>
            <person name="Hutchinson M.I."/>
            <person name="Powell A.J."/>
            <person name="Barry K."/>
            <person name="Miller A.N."/>
            <person name="Grigoriev I.V."/>
            <person name="Debuchy R."/>
            <person name="Gladieux P."/>
            <person name="Thoren M.H."/>
            <person name="Johannesson H."/>
        </authorList>
    </citation>
    <scope>NUCLEOTIDE SEQUENCE</scope>
    <source>
        <strain evidence="3">SMH2532-1</strain>
    </source>
</reference>
<proteinExistence type="predicted"/>
<feature type="non-terminal residue" evidence="3">
    <location>
        <position position="373"/>
    </location>
</feature>
<feature type="signal peptide" evidence="1">
    <location>
        <begin position="1"/>
        <end position="19"/>
    </location>
</feature>
<evidence type="ECO:0000259" key="2">
    <source>
        <dbReference type="Pfam" id="PF00775"/>
    </source>
</evidence>
<dbReference type="InterPro" id="IPR000627">
    <property type="entry name" value="Intradiol_dOase_C"/>
</dbReference>
<feature type="chain" id="PRO_5041386434" evidence="1">
    <location>
        <begin position="20"/>
        <end position="373"/>
    </location>
</feature>